<feature type="domain" description="DUF6036" evidence="1">
    <location>
        <begin position="4"/>
        <end position="164"/>
    </location>
</feature>
<reference evidence="2" key="1">
    <citation type="submission" date="2020-06" db="EMBL/GenBank/DDBJ databases">
        <title>Unique genomic features of the anaerobic methanotrophic archaea.</title>
        <authorList>
            <person name="Chadwick G.L."/>
            <person name="Skennerton C.T."/>
            <person name="Laso-Perez R."/>
            <person name="Leu A.O."/>
            <person name="Speth D.R."/>
            <person name="Yu H."/>
            <person name="Morgan-Lang C."/>
            <person name="Hatzenpichler R."/>
            <person name="Goudeau D."/>
            <person name="Malmstrom R."/>
            <person name="Brazelton W.J."/>
            <person name="Woyke T."/>
            <person name="Hallam S.J."/>
            <person name="Tyson G.W."/>
            <person name="Wegener G."/>
            <person name="Boetius A."/>
            <person name="Orphan V."/>
        </authorList>
    </citation>
    <scope>NUCLEOTIDE SEQUENCE</scope>
</reference>
<proteinExistence type="predicted"/>
<dbReference type="InterPro" id="IPR045792">
    <property type="entry name" value="DUF6036"/>
</dbReference>
<evidence type="ECO:0000259" key="1">
    <source>
        <dbReference type="Pfam" id="PF19502"/>
    </source>
</evidence>
<dbReference type="SUPFAM" id="SSF81301">
    <property type="entry name" value="Nucleotidyltransferase"/>
    <property type="match status" value="1"/>
</dbReference>
<dbReference type="Pfam" id="PF19502">
    <property type="entry name" value="DUF6036"/>
    <property type="match status" value="1"/>
</dbReference>
<sequence>MRRIEEVIRDITKVLEEERVDYVIVGGIAVVAWGNIRTTRDIDIILYINAKDADGLEVALKKEKFSIQAEDIRDALKEKSHFTIFDELSEYYIDTKGIYSENDRITLERRSKVSLADFEFYVASPEDTIANKLLFGSEQDVKDAEGIYARQFENLDMAYLEKRCKKLGVYEEFLTMKKRVERRMKEV</sequence>
<protein>
    <recommendedName>
        <fullName evidence="1">DUF6036 domain-containing protein</fullName>
    </recommendedName>
</protein>
<dbReference type="Gene3D" id="3.30.460.40">
    <property type="match status" value="1"/>
</dbReference>
<dbReference type="EMBL" id="MT631459">
    <property type="protein sequence ID" value="QNO51075.1"/>
    <property type="molecule type" value="Genomic_DNA"/>
</dbReference>
<dbReference type="InterPro" id="IPR043519">
    <property type="entry name" value="NT_sf"/>
</dbReference>
<evidence type="ECO:0000313" key="2">
    <source>
        <dbReference type="EMBL" id="QNO51075.1"/>
    </source>
</evidence>
<gene>
    <name evidence="2" type="ORF">HCFNICHJ_00032</name>
</gene>
<organism evidence="2">
    <name type="scientific">Candidatus Methanophagaceae archaeon ANME-1 ERB6</name>
    <dbReference type="NCBI Taxonomy" id="2759912"/>
    <lineage>
        <taxon>Archaea</taxon>
        <taxon>Methanobacteriati</taxon>
        <taxon>Methanobacteriota</taxon>
        <taxon>Stenosarchaea group</taxon>
        <taxon>Methanomicrobia</taxon>
        <taxon>Candidatus Methanophagales</taxon>
        <taxon>Candidatus Methanophagaceae</taxon>
    </lineage>
</organism>
<accession>A0A7G9YSU1</accession>
<dbReference type="AlphaFoldDB" id="A0A7G9YSU1"/>
<name>A0A7G9YSU1_9EURY</name>